<dbReference type="GO" id="GO:0005634">
    <property type="term" value="C:nucleus"/>
    <property type="evidence" value="ECO:0007669"/>
    <property type="project" value="TreeGrafter"/>
</dbReference>
<feature type="compositionally biased region" description="Low complexity" evidence="6">
    <location>
        <begin position="368"/>
        <end position="414"/>
    </location>
</feature>
<reference evidence="7" key="1">
    <citation type="journal article" date="2020" name="bioRxiv">
        <title>Comparative genomics of Chlamydomonas.</title>
        <authorList>
            <person name="Craig R.J."/>
            <person name="Hasan A.R."/>
            <person name="Ness R.W."/>
            <person name="Keightley P.D."/>
        </authorList>
    </citation>
    <scope>NUCLEOTIDE SEQUENCE</scope>
    <source>
        <strain evidence="7">CCAP 11/70</strain>
    </source>
</reference>
<sequence length="1395" mass="145283">MVGGMAGGNMRHPRLQAYSTGGCVVRSVPGLRQRRRLAGSRAPRTPTAAVVGAPGHEVTLPARGNVVVTPSKQGRRRLKAADAPPSGDLLPIIPKPSVEETKAAEGAASPSEEAGPEAAFSQAVGTAGAAAAAGEETDEEEAEATEAQGESAGLWRDGGNAWLPPPLPEGFPTELSVQCKSPPGDPSSPVKTGTMLLGRPVPKGENNRAMRGGDDKPAESCMVACTCAECSAAAGAGERTAGRSWGPAEGGGRLWRVTAWVKLHCGQVRNRNWQQAVQVTDGAGTGTQSFKTFLERRGLRVERQRESRAKDDSSAPSNPAAPLLPGACTELVAKLWQAHFEYLGGIRQRPPGVAEAVDLVLARSRQAPSLAPSAADPASPSTSLTEPASRSAPSTVVTASSSARSSPAPAAGPAWRPLEPRHSSSPALALFGAAARGEGEELRPGSVVVLRPSAQAPDLGPTPWYKHSQHPPVVAEGEAALVMAIYGAAPEGGEGAEQELWVQLRRLVPGDATLLGDAADPAELFILDTALPPSRQEGEGEMGVQGMSVRGGAKVTGLAISNRHPYMFSCGLDKMVKCWDLEQNKEAAYRCLPEHTLLAARLNPQQPQPQAQTPGGSRAKAKPKPKAKPKDRAKDSARQVPLAPCGAPVVCAEVVGLLPAEPLTTGAADHTAKHQADLQRSKDNVQRYEQRMPPRLFYRSVYAPRQAAFRTPLPEELPTGVPTGVPVPPPGRRPPGPAWRMLPGGGAGEGLELDGLEYRVGDLLWLAPKPAPRPSASASLPGGKSAGGVWARARLLAVLPPSSADAEGAGPEGGAEEAEEAPAVKGRGRRKQELPYAGPTLRVQPLPAPVFGAEEAAESEAGALEEEEEEEEVPVTRVAGRCQRPGEAEAPSPPPLAAMDVFAGVGGLTEGLHQRDCTHVLLAAMTRAGAQASCVASPEAEKGAREIPPELAARLPAPGEVELLAGGPPCPGFSNMNAARGNSPDAMRKNAMVPAYLSYLDFYRPRFCLLENVIGFLQPFGAGKEAPGSEAEGSEAEPEDADGSAPESARIGALSAVHYGVPQRRQRAFVWAAAPGEALPDWPAPRTAAPVPPITLHLPGGRYVASAHPGRCHGAPAPMVTIRDAIADLPPLRGGSDRGALEMPYTMPPHSAFAAAKRQPRLPAAPASGPGGPGSVLAHGPQEAAGTGAQDEAGAAAGPGAGPLLRDHVLMPPMELPWKGEPPAGLEGITPEERERRMLAAICTGQDWTSLLGTPEAALLHPAWAARQAKKWYYLQYVCGRRPYDGYLPTATTGGQAEARGSRGWVHPDAEGGQHRMLSVRERARSQGFPDAHVFSGPPDARIRQVGNAVPPPLAAALGEQLRRAAAGGAKQAAGKQPHPDQRPPTASDPLAASE</sequence>
<keyword evidence="8" id="KW-1185">Reference proteome</keyword>
<dbReference type="PANTHER" id="PTHR10629">
    <property type="entry name" value="CYTOSINE-SPECIFIC METHYLTRANSFERASE"/>
    <property type="match status" value="1"/>
</dbReference>
<dbReference type="InterPro" id="IPR031303">
    <property type="entry name" value="C5_meth_CS"/>
</dbReference>
<dbReference type="InterPro" id="IPR001525">
    <property type="entry name" value="C5_MeTfrase"/>
</dbReference>
<evidence type="ECO:0000256" key="6">
    <source>
        <dbReference type="SAM" id="MobiDB-lite"/>
    </source>
</evidence>
<evidence type="ECO:0000256" key="5">
    <source>
        <dbReference type="PROSITE-ProRule" id="PRU01016"/>
    </source>
</evidence>
<dbReference type="EMBL" id="JAEHOE010000024">
    <property type="protein sequence ID" value="KAG2495474.1"/>
    <property type="molecule type" value="Genomic_DNA"/>
</dbReference>
<feature type="compositionally biased region" description="Acidic residues" evidence="6">
    <location>
        <begin position="858"/>
        <end position="873"/>
    </location>
</feature>
<feature type="compositionally biased region" description="Basic and acidic residues" evidence="6">
    <location>
        <begin position="297"/>
        <end position="313"/>
    </location>
</feature>
<evidence type="ECO:0000256" key="1">
    <source>
        <dbReference type="ARBA" id="ARBA00011975"/>
    </source>
</evidence>
<feature type="region of interest" description="Disordered" evidence="6">
    <location>
        <begin position="1159"/>
        <end position="1201"/>
    </location>
</feature>
<feature type="compositionally biased region" description="Acidic residues" evidence="6">
    <location>
        <begin position="135"/>
        <end position="144"/>
    </location>
</feature>
<dbReference type="GO" id="GO:0003886">
    <property type="term" value="F:DNA (cytosine-5-)-methyltransferase activity"/>
    <property type="evidence" value="ECO:0007669"/>
    <property type="project" value="UniProtKB-EC"/>
</dbReference>
<dbReference type="GO" id="GO:0044027">
    <property type="term" value="P:negative regulation of gene expression via chromosomal CpG island methylation"/>
    <property type="evidence" value="ECO:0007669"/>
    <property type="project" value="TreeGrafter"/>
</dbReference>
<feature type="compositionally biased region" description="Low complexity" evidence="6">
    <location>
        <begin position="1365"/>
        <end position="1377"/>
    </location>
</feature>
<feature type="region of interest" description="Disordered" evidence="6">
    <location>
        <begin position="175"/>
        <end position="215"/>
    </location>
</feature>
<feature type="compositionally biased region" description="Pro residues" evidence="6">
    <location>
        <begin position="725"/>
        <end position="736"/>
    </location>
</feature>
<name>A0A836C1F6_9CHLO</name>
<evidence type="ECO:0000256" key="3">
    <source>
        <dbReference type="ARBA" id="ARBA00022679"/>
    </source>
</evidence>
<keyword evidence="2 5" id="KW-0489">Methyltransferase</keyword>
<evidence type="ECO:0000313" key="7">
    <source>
        <dbReference type="EMBL" id="KAG2495474.1"/>
    </source>
</evidence>
<dbReference type="PROSITE" id="PS51679">
    <property type="entry name" value="SAM_MT_C5"/>
    <property type="match status" value="1"/>
</dbReference>
<dbReference type="Gene3D" id="3.90.120.10">
    <property type="entry name" value="DNA Methylase, subunit A, domain 2"/>
    <property type="match status" value="1"/>
</dbReference>
<keyword evidence="4 5" id="KW-0949">S-adenosyl-L-methionine</keyword>
<feature type="compositionally biased region" description="Acidic residues" evidence="6">
    <location>
        <begin position="1032"/>
        <end position="1042"/>
    </location>
</feature>
<dbReference type="Proteomes" id="UP000612055">
    <property type="component" value="Unassembled WGS sequence"/>
</dbReference>
<evidence type="ECO:0000256" key="4">
    <source>
        <dbReference type="ARBA" id="ARBA00022691"/>
    </source>
</evidence>
<accession>A0A836C1F6</accession>
<feature type="region of interest" description="Disordered" evidence="6">
    <location>
        <begin position="368"/>
        <end position="421"/>
    </location>
</feature>
<comment type="caution">
    <text evidence="7">The sequence shown here is derived from an EMBL/GenBank/DDBJ whole genome shotgun (WGS) entry which is preliminary data.</text>
</comment>
<feature type="region of interest" description="Disordered" evidence="6">
    <location>
        <begin position="1361"/>
        <end position="1395"/>
    </location>
</feature>
<dbReference type="InterPro" id="IPR050390">
    <property type="entry name" value="C5-Methyltransferase"/>
</dbReference>
<dbReference type="PANTHER" id="PTHR10629:SF52">
    <property type="entry name" value="DNA (CYTOSINE-5)-METHYLTRANSFERASE 1"/>
    <property type="match status" value="1"/>
</dbReference>
<keyword evidence="3 5" id="KW-0808">Transferase</keyword>
<feature type="compositionally biased region" description="Basic and acidic residues" evidence="6">
    <location>
        <begin position="205"/>
        <end position="215"/>
    </location>
</feature>
<feature type="region of interest" description="Disordered" evidence="6">
    <location>
        <begin position="70"/>
        <end position="159"/>
    </location>
</feature>
<organism evidence="7 8">
    <name type="scientific">Edaphochlamys debaryana</name>
    <dbReference type="NCBI Taxonomy" id="47281"/>
    <lineage>
        <taxon>Eukaryota</taxon>
        <taxon>Viridiplantae</taxon>
        <taxon>Chlorophyta</taxon>
        <taxon>core chlorophytes</taxon>
        <taxon>Chlorophyceae</taxon>
        <taxon>CS clade</taxon>
        <taxon>Chlamydomonadales</taxon>
        <taxon>Chlamydomonadales incertae sedis</taxon>
        <taxon>Edaphochlamys</taxon>
    </lineage>
</organism>
<feature type="compositionally biased region" description="Low complexity" evidence="6">
    <location>
        <begin position="1184"/>
        <end position="1198"/>
    </location>
</feature>
<dbReference type="InterPro" id="IPR015943">
    <property type="entry name" value="WD40/YVTN_repeat-like_dom_sf"/>
</dbReference>
<dbReference type="OrthoDB" id="549662at2759"/>
<feature type="compositionally biased region" description="Low complexity" evidence="6">
    <location>
        <begin position="104"/>
        <end position="134"/>
    </location>
</feature>
<dbReference type="InterPro" id="IPR018117">
    <property type="entry name" value="C5_DNA_meth_AS"/>
</dbReference>
<feature type="compositionally biased region" description="Basic and acidic residues" evidence="6">
    <location>
        <begin position="628"/>
        <end position="637"/>
    </location>
</feature>
<dbReference type="SUPFAM" id="SSF53335">
    <property type="entry name" value="S-adenosyl-L-methionine-dependent methyltransferases"/>
    <property type="match status" value="1"/>
</dbReference>
<dbReference type="GO" id="GO:0003677">
    <property type="term" value="F:DNA binding"/>
    <property type="evidence" value="ECO:0007669"/>
    <property type="project" value="TreeGrafter"/>
</dbReference>
<dbReference type="PRINTS" id="PR00105">
    <property type="entry name" value="C5METTRFRASE"/>
</dbReference>
<feature type="region of interest" description="Disordered" evidence="6">
    <location>
        <begin position="713"/>
        <end position="736"/>
    </location>
</feature>
<dbReference type="InterPro" id="IPR029063">
    <property type="entry name" value="SAM-dependent_MTases_sf"/>
</dbReference>
<comment type="similarity">
    <text evidence="5">Belongs to the class I-like SAM-binding methyltransferase superfamily. C5-methyltransferase family.</text>
</comment>
<dbReference type="Gene3D" id="3.40.50.150">
    <property type="entry name" value="Vaccinia Virus protein VP39"/>
    <property type="match status" value="1"/>
</dbReference>
<evidence type="ECO:0000313" key="8">
    <source>
        <dbReference type="Proteomes" id="UP000612055"/>
    </source>
</evidence>
<feature type="region of interest" description="Disordered" evidence="6">
    <location>
        <begin position="297"/>
        <end position="322"/>
    </location>
</feature>
<protein>
    <recommendedName>
        <fullName evidence="1">DNA (cytosine-5-)-methyltransferase</fullName>
        <ecNumber evidence="1">2.1.1.37</ecNumber>
    </recommendedName>
</protein>
<dbReference type="Gene3D" id="2.130.10.10">
    <property type="entry name" value="YVTN repeat-like/Quinoprotein amine dehydrogenase"/>
    <property type="match status" value="1"/>
</dbReference>
<evidence type="ECO:0000256" key="2">
    <source>
        <dbReference type="ARBA" id="ARBA00022603"/>
    </source>
</evidence>
<feature type="region of interest" description="Disordered" evidence="6">
    <location>
        <begin position="605"/>
        <end position="640"/>
    </location>
</feature>
<dbReference type="PROSITE" id="PS00094">
    <property type="entry name" value="C5_MTASE_1"/>
    <property type="match status" value="1"/>
</dbReference>
<dbReference type="EC" id="2.1.1.37" evidence="1"/>
<feature type="active site" evidence="5">
    <location>
        <position position="970"/>
    </location>
</feature>
<dbReference type="PROSITE" id="PS00095">
    <property type="entry name" value="C5_MTASE_2"/>
    <property type="match status" value="1"/>
</dbReference>
<dbReference type="Pfam" id="PF00145">
    <property type="entry name" value="DNA_methylase"/>
    <property type="match status" value="2"/>
</dbReference>
<feature type="region of interest" description="Disordered" evidence="6">
    <location>
        <begin position="1294"/>
        <end position="1313"/>
    </location>
</feature>
<dbReference type="GO" id="GO:0032259">
    <property type="term" value="P:methylation"/>
    <property type="evidence" value="ECO:0007669"/>
    <property type="project" value="UniProtKB-KW"/>
</dbReference>
<gene>
    <name evidence="7" type="ORF">HYH03_006419</name>
</gene>
<proteinExistence type="inferred from homology"/>
<feature type="region of interest" description="Disordered" evidence="6">
    <location>
        <begin position="1024"/>
        <end position="1048"/>
    </location>
</feature>
<feature type="region of interest" description="Disordered" evidence="6">
    <location>
        <begin position="858"/>
        <end position="877"/>
    </location>
</feature>
<feature type="region of interest" description="Disordered" evidence="6">
    <location>
        <begin position="802"/>
        <end position="830"/>
    </location>
</feature>